<dbReference type="SMR" id="A0A836GDU7"/>
<reference evidence="4" key="1">
    <citation type="journal article" date="2021" name="Microbiol. Resour. Announc.">
        <title>LGAAP: Leishmaniinae Genome Assembly and Annotation Pipeline.</title>
        <authorList>
            <person name="Almutairi H."/>
            <person name="Urbaniak M.D."/>
            <person name="Bates M.D."/>
            <person name="Jariyapan N."/>
            <person name="Kwakye-Nuako G."/>
            <person name="Thomaz-Soccol V."/>
            <person name="Al-Salem W.S."/>
            <person name="Dillon R.J."/>
            <person name="Bates P.A."/>
            <person name="Gatherer D."/>
        </authorList>
    </citation>
    <scope>NUCLEOTIDE SEQUENCE [LARGE SCALE GENOMIC DNA]</scope>
</reference>
<organism evidence="3 4">
    <name type="scientific">Leishmania orientalis</name>
    <dbReference type="NCBI Taxonomy" id="2249476"/>
    <lineage>
        <taxon>Eukaryota</taxon>
        <taxon>Discoba</taxon>
        <taxon>Euglenozoa</taxon>
        <taxon>Kinetoplastea</taxon>
        <taxon>Metakinetoplastina</taxon>
        <taxon>Trypanosomatida</taxon>
        <taxon>Trypanosomatidae</taxon>
        <taxon>Leishmaniinae</taxon>
        <taxon>Leishmania</taxon>
    </lineage>
</organism>
<feature type="region of interest" description="Disordered" evidence="2">
    <location>
        <begin position="553"/>
        <end position="572"/>
    </location>
</feature>
<dbReference type="RefSeq" id="XP_067060585.1">
    <property type="nucleotide sequence ID" value="XM_067205033.1"/>
</dbReference>
<dbReference type="Proteomes" id="UP000674143">
    <property type="component" value="Unassembled WGS sequence"/>
</dbReference>
<feature type="compositionally biased region" description="Polar residues" evidence="2">
    <location>
        <begin position="427"/>
        <end position="444"/>
    </location>
</feature>
<accession>A0A836GDU7</accession>
<evidence type="ECO:0000256" key="1">
    <source>
        <dbReference type="SAM" id="Coils"/>
    </source>
</evidence>
<gene>
    <name evidence="3" type="ORF">LSCM4_03014</name>
</gene>
<keyword evidence="4" id="KW-1185">Reference proteome</keyword>
<feature type="region of interest" description="Disordered" evidence="2">
    <location>
        <begin position="1165"/>
        <end position="1199"/>
    </location>
</feature>
<keyword evidence="1" id="KW-0175">Coiled coil</keyword>
<sequence>MSELLLKQLQQLLAPWESLPDKDSQDEGGGAASSLWTTPPPAAPNRASSSSAFSGSPPLAVIAKLTSTRWSADESAAAYVAYSRAATTKLELARAALALFASNAGVYRPFLVKLLRFLFDHVDELRQEQGRLRMEWWTWQQYGGASAAKAAGESDRGLVGATPEEQNAVAAAYEKVRITEARMAALVEEAAVQRDHFKSQMDLQKRHQYHLEDLLRHQMELRQVLLDHELQQDLLTGKQSTAVTLATAATHSLRGDRGVVGADHSSDGHVTFETPNSARDSAFTTRDILGLEYHHASSLPPERRDATYVQRLISRAERELLLERTEDQLRELRAQHETLQNKVLSLLKLNSRYARQSVELSARLSVLHEHNIALAADAQLFQRDYVRERQRTERLQRELQVARGTVRSMLQVGLGRQPGLGDEAAGQQETSKGGYSESWRSGATDSRPAATGNGGGTGMRYAFETAASPAPATDTAVNPPGETAPDSSCNGPGSESAQVKLDTEGRVQEALRLVPDEGLRSQLQELLTIVDPQYTGIKASLLQILQLSGEKISQRGRGGNSDSLSPSSPNGRGWLSRASVPRWVPPLGVRPDVPLQLRSRSSVPLLLLHPIVAEVFVHELLSQRQELLWFSQRPLGESQACLRAADDRARADRGSRRVSTTAAVTSISFQEYITLFVLVAWLNRFDDFTRLLPPATLERVLEDVRSRVELGNAFAGTAAAPGAPEGDAGGTPQPKGRGSALLCLWDLRHVMPSLHLADGMVQLPMEGLQLTYALDRASMQLSAGPLTYAYGLTSRGAVCDVLFELFRAERSVFLELCRAVDADILAKEHDPKRWAGTPRQESRIHVARVKGSQLRSADSAAAAPPSPSAGPSPSTPLRGCIPVAQVARILLAMYPGYPATIMEQLLRTAVVDGTNAVESPAALFYEVLLPSRMLPGPMTASMSIDPSMAVGTSFASVFYAAICDDALESMQIVEDSVRGFARGHLQPSGMPALPSSGVTVAMSGAVPVTAQQLTSIAFLGVPRAELRCWGPSLRSAVYRWPRLRASVADGPLVALPASTVGTALDGGFGSTGEGPAILDDEATAVAVAAGPSERSSLVSGVASAALESSPLPTHNLSRMEDTKPAAEVSPAVRVSVEEVVPYFRQHLLLRRGPYDWAAGTAAGPVMSPSPIEEGDQDAPKTPQKAEARAARGKSTTGAEEMARHWPAAYDGLLRHWDLQWAHYSRATTASPSPFVGPTEPAEFEEMLKQADPHRACAWGSELLSCENPLMHPVTYTWGQRCPVVLEPPTKVEGGRGGSRHSGRSKRPEKGRKQSSRGR</sequence>
<evidence type="ECO:0000313" key="3">
    <source>
        <dbReference type="EMBL" id="KAG5470319.1"/>
    </source>
</evidence>
<reference evidence="4" key="2">
    <citation type="journal article" date="2021" name="Sci. Data">
        <title>Chromosome-scale genome sequencing, assembly and annotation of six genomes from subfamily Leishmaniinae.</title>
        <authorList>
            <person name="Almutairi H."/>
            <person name="Urbaniak M.D."/>
            <person name="Bates M.D."/>
            <person name="Jariyapan N."/>
            <person name="Kwakye-Nuako G."/>
            <person name="Thomaz Soccol V."/>
            <person name="Al-Salem W.S."/>
            <person name="Dillon R.J."/>
            <person name="Bates P.A."/>
            <person name="Gatherer D."/>
        </authorList>
    </citation>
    <scope>NUCLEOTIDE SEQUENCE [LARGE SCALE GENOMIC DNA]</scope>
</reference>
<protein>
    <submittedName>
        <fullName evidence="3">Uncharacterized protein</fullName>
    </submittedName>
</protein>
<dbReference type="EMBL" id="JAFHLR010000032">
    <property type="protein sequence ID" value="KAG5470319.1"/>
    <property type="molecule type" value="Genomic_DNA"/>
</dbReference>
<feature type="region of interest" description="Disordered" evidence="2">
    <location>
        <begin position="1286"/>
        <end position="1318"/>
    </location>
</feature>
<feature type="compositionally biased region" description="Polar residues" evidence="2">
    <location>
        <begin position="485"/>
        <end position="497"/>
    </location>
</feature>
<dbReference type="KEGG" id="loi:92358967"/>
<feature type="compositionally biased region" description="Pro residues" evidence="2">
    <location>
        <begin position="864"/>
        <end position="874"/>
    </location>
</feature>
<feature type="region of interest" description="Disordered" evidence="2">
    <location>
        <begin position="17"/>
        <end position="54"/>
    </location>
</feature>
<name>A0A836GDU7_9TRYP</name>
<feature type="coiled-coil region" evidence="1">
    <location>
        <begin position="315"/>
        <end position="349"/>
    </location>
</feature>
<comment type="caution">
    <text evidence="3">The sequence shown here is derived from an EMBL/GenBank/DDBJ whole genome shotgun (WGS) entry which is preliminary data.</text>
</comment>
<evidence type="ECO:0000256" key="2">
    <source>
        <dbReference type="SAM" id="MobiDB-lite"/>
    </source>
</evidence>
<feature type="compositionally biased region" description="Polar residues" evidence="2">
    <location>
        <begin position="560"/>
        <end position="570"/>
    </location>
</feature>
<proteinExistence type="predicted"/>
<feature type="region of interest" description="Disordered" evidence="2">
    <location>
        <begin position="415"/>
        <end position="497"/>
    </location>
</feature>
<feature type="compositionally biased region" description="Low complexity" evidence="2">
    <location>
        <begin position="44"/>
        <end position="54"/>
    </location>
</feature>
<evidence type="ECO:0000313" key="4">
    <source>
        <dbReference type="Proteomes" id="UP000674143"/>
    </source>
</evidence>
<dbReference type="GeneID" id="92358967"/>
<feature type="region of interest" description="Disordered" evidence="2">
    <location>
        <begin position="855"/>
        <end position="876"/>
    </location>
</feature>
<feature type="compositionally biased region" description="Low complexity" evidence="2">
    <location>
        <begin position="465"/>
        <end position="476"/>
    </location>
</feature>